<dbReference type="GO" id="GO:0046872">
    <property type="term" value="F:metal ion binding"/>
    <property type="evidence" value="ECO:0007669"/>
    <property type="project" value="UniProtKB-KW"/>
</dbReference>
<dbReference type="PANTHER" id="PTHR43105">
    <property type="entry name" value="RESPIRATORY NITRATE REDUCTASE"/>
    <property type="match status" value="1"/>
</dbReference>
<dbReference type="InterPro" id="IPR006656">
    <property type="entry name" value="Mopterin_OxRdtase"/>
</dbReference>
<dbReference type="CDD" id="cd02791">
    <property type="entry name" value="MopB_CT_Nitrate-R-NapA-like"/>
    <property type="match status" value="1"/>
</dbReference>
<feature type="domain" description="4Fe-4S Mo/W bis-MGD-type" evidence="12">
    <location>
        <begin position="23"/>
        <end position="79"/>
    </location>
</feature>
<evidence type="ECO:0000256" key="1">
    <source>
        <dbReference type="ARBA" id="ARBA00001942"/>
    </source>
</evidence>
<accession>A0A151AUF5</accession>
<name>A0A151AUF5_9FIRM</name>
<keyword evidence="10" id="KW-0534">Nitrate assimilation</keyword>
<keyword evidence="8" id="KW-0408">Iron</keyword>
<evidence type="ECO:0000256" key="9">
    <source>
        <dbReference type="ARBA" id="ARBA00023014"/>
    </source>
</evidence>
<organism evidence="13 14">
    <name type="scientific">Moorella mulderi DSM 14980</name>
    <dbReference type="NCBI Taxonomy" id="1122241"/>
    <lineage>
        <taxon>Bacteria</taxon>
        <taxon>Bacillati</taxon>
        <taxon>Bacillota</taxon>
        <taxon>Clostridia</taxon>
        <taxon>Neomoorellales</taxon>
        <taxon>Neomoorellaceae</taxon>
        <taxon>Neomoorella</taxon>
    </lineage>
</organism>
<keyword evidence="6" id="KW-0479">Metal-binding</keyword>
<evidence type="ECO:0000256" key="7">
    <source>
        <dbReference type="ARBA" id="ARBA00023002"/>
    </source>
</evidence>
<keyword evidence="5" id="KW-0500">Molybdenum</keyword>
<keyword evidence="4" id="KW-0004">4Fe-4S</keyword>
<dbReference type="PROSITE" id="PS00551">
    <property type="entry name" value="MOLYBDOPTERIN_PROK_1"/>
    <property type="match status" value="1"/>
</dbReference>
<sequence length="757" mass="83151">MALAELQQGIVSLFQGQGEAAVDRWVATTCGYCGTGCGLYLGVKDGRAVAVKPDTTAPVNKGHLCLKGLYEWKTLHHPERATVPLRRRGKEMHPVTWERALEEVGQRLREALAAGGPEAAGIYHGGQLTLEEYYAIHKLAKGVLGTPNIDANTRLCMASTVSGYIRSFGVDAPPGCYEDLDVSSLIFIFGANPAEMHPQLWQRILRNRKLNGAKIVVADPRLTLPARVADLHLRLRCGSNIPLLYGLINILIKEDMLDRDFIRRATTGFEELARAAAAFPPERVAGLTGVPAADIVAAARLFGRSPSAVTVFCQGVNQSSQAVDTVTLINSLHLITGKIGRPGSAPFSLTGQASALSMREIGGGGSLPGFRNPENPEHRRQVADYWGIPEERLPRRVNDINRMLELVEDGRLKVLWVIGTNPAVSLPDLGFSRRQLEKVFLIVQDIFYPMETAAFADIFLPGAGWGEKDGIITNSERRLNLVRRAVNPPGEARDDLTIISQVARYLGAGELFAWPGPEDAFRELRELTRGRPNDMTGVDYALLERLGGVQWPCPEGGRGTSRLYTGCFFFTRPEEAQGYGEFNHPEGRARLWAVPYTPPPEVPDGEFPFWLNTGRIIEHYHTRTKTKRIPELQALVPGAYVEINPQDAARLKVAEGELVRVVSRRGWIEVPARITEVVAPGEVFVPFHFGDLDPGERERRQAANHLTGRNVDLLSGQPMAKAGACRIEKLQAGSAGQEGRGEKGNGTRIFYKSRKGL</sequence>
<dbReference type="Pfam" id="PF04879">
    <property type="entry name" value="Molybdop_Fe4S4"/>
    <property type="match status" value="1"/>
</dbReference>
<evidence type="ECO:0000256" key="11">
    <source>
        <dbReference type="SAM" id="MobiDB-lite"/>
    </source>
</evidence>
<dbReference type="InterPro" id="IPR006657">
    <property type="entry name" value="MoPterin_dinucl-bd_dom"/>
</dbReference>
<dbReference type="Gene3D" id="2.20.25.90">
    <property type="entry name" value="ADC-like domains"/>
    <property type="match status" value="1"/>
</dbReference>
<evidence type="ECO:0000313" key="14">
    <source>
        <dbReference type="Proteomes" id="UP000075670"/>
    </source>
</evidence>
<dbReference type="SUPFAM" id="SSF50692">
    <property type="entry name" value="ADC-like"/>
    <property type="match status" value="1"/>
</dbReference>
<reference evidence="13 14" key="1">
    <citation type="submission" date="2016-02" db="EMBL/GenBank/DDBJ databases">
        <title>Genome sequence of Moorella mulderi DSM 14980.</title>
        <authorList>
            <person name="Poehlein A."/>
            <person name="Daniel R."/>
        </authorList>
    </citation>
    <scope>NUCLEOTIDE SEQUENCE [LARGE SCALE GENOMIC DNA]</scope>
    <source>
        <strain evidence="13 14">DSM 14980</strain>
    </source>
</reference>
<dbReference type="GO" id="GO:0016020">
    <property type="term" value="C:membrane"/>
    <property type="evidence" value="ECO:0007669"/>
    <property type="project" value="TreeGrafter"/>
</dbReference>
<comment type="caution">
    <text evidence="13">The sequence shown here is derived from an EMBL/GenBank/DDBJ whole genome shotgun (WGS) entry which is preliminary data.</text>
</comment>
<evidence type="ECO:0000256" key="2">
    <source>
        <dbReference type="ARBA" id="ARBA00001966"/>
    </source>
</evidence>
<proteinExistence type="inferred from homology"/>
<dbReference type="SMART" id="SM00926">
    <property type="entry name" value="Molybdop_Fe4S4"/>
    <property type="match status" value="1"/>
</dbReference>
<evidence type="ECO:0000256" key="4">
    <source>
        <dbReference type="ARBA" id="ARBA00022485"/>
    </source>
</evidence>
<dbReference type="Proteomes" id="UP000075670">
    <property type="component" value="Unassembled WGS sequence"/>
</dbReference>
<evidence type="ECO:0000256" key="10">
    <source>
        <dbReference type="ARBA" id="ARBA00023063"/>
    </source>
</evidence>
<keyword evidence="7 13" id="KW-0560">Oxidoreductase</keyword>
<evidence type="ECO:0000259" key="12">
    <source>
        <dbReference type="PROSITE" id="PS51669"/>
    </source>
</evidence>
<dbReference type="PROSITE" id="PS51669">
    <property type="entry name" value="4FE4S_MOW_BIS_MGD"/>
    <property type="match status" value="1"/>
</dbReference>
<dbReference type="GO" id="GO:0043546">
    <property type="term" value="F:molybdopterin cofactor binding"/>
    <property type="evidence" value="ECO:0007669"/>
    <property type="project" value="InterPro"/>
</dbReference>
<dbReference type="Gene3D" id="3.40.50.740">
    <property type="match status" value="1"/>
</dbReference>
<keyword evidence="9" id="KW-0411">Iron-sulfur</keyword>
<feature type="region of interest" description="Disordered" evidence="11">
    <location>
        <begin position="732"/>
        <end position="757"/>
    </location>
</feature>
<dbReference type="GO" id="GO:0042128">
    <property type="term" value="P:nitrate assimilation"/>
    <property type="evidence" value="ECO:0007669"/>
    <property type="project" value="UniProtKB-KW"/>
</dbReference>
<dbReference type="Pfam" id="PF01568">
    <property type="entry name" value="Molydop_binding"/>
    <property type="match status" value="1"/>
</dbReference>
<dbReference type="InterPro" id="IPR050123">
    <property type="entry name" value="Prok_molybdopt-oxidoreductase"/>
</dbReference>
<dbReference type="SUPFAM" id="SSF53706">
    <property type="entry name" value="Formate dehydrogenase/DMSO reductase, domains 1-3"/>
    <property type="match status" value="1"/>
</dbReference>
<dbReference type="Pfam" id="PF00384">
    <property type="entry name" value="Molybdopterin"/>
    <property type="match status" value="1"/>
</dbReference>
<protein>
    <submittedName>
        <fullName evidence="13">Nitrate reductase</fullName>
        <ecNumber evidence="13">1.7.99.4</ecNumber>
    </submittedName>
</protein>
<comment type="similarity">
    <text evidence="3">Belongs to the prokaryotic molybdopterin-containing oxidoreductase family. NasA/NapA/NarB subfamily.</text>
</comment>
<evidence type="ECO:0000313" key="13">
    <source>
        <dbReference type="EMBL" id="KYH31180.1"/>
    </source>
</evidence>
<dbReference type="CDD" id="cd02754">
    <property type="entry name" value="MopB_Nitrate-R-NapA-like"/>
    <property type="match status" value="1"/>
</dbReference>
<dbReference type="Gene3D" id="3.40.228.10">
    <property type="entry name" value="Dimethylsulfoxide Reductase, domain 2"/>
    <property type="match status" value="1"/>
</dbReference>
<evidence type="ECO:0000256" key="5">
    <source>
        <dbReference type="ARBA" id="ARBA00022505"/>
    </source>
</evidence>
<gene>
    <name evidence="13" type="primary">narB</name>
    <name evidence="13" type="ORF">MOMUL_25610</name>
</gene>
<dbReference type="PATRIC" id="fig|1122241.3.peg.2719"/>
<dbReference type="Gene3D" id="2.40.40.20">
    <property type="match status" value="1"/>
</dbReference>
<dbReference type="InterPro" id="IPR009010">
    <property type="entry name" value="Asp_de-COase-like_dom_sf"/>
</dbReference>
<keyword evidence="14" id="KW-1185">Reference proteome</keyword>
<dbReference type="InterPro" id="IPR041957">
    <property type="entry name" value="CT_Nitrate-R-NapA-like"/>
</dbReference>
<dbReference type="GO" id="GO:0051539">
    <property type="term" value="F:4 iron, 4 sulfur cluster binding"/>
    <property type="evidence" value="ECO:0007669"/>
    <property type="project" value="UniProtKB-KW"/>
</dbReference>
<dbReference type="RefSeq" id="WP_236713108.1">
    <property type="nucleotide sequence ID" value="NZ_LTBC01000014.1"/>
</dbReference>
<comment type="cofactor">
    <cofactor evidence="1">
        <name>Mo-bis(molybdopterin guanine dinucleotide)</name>
        <dbReference type="ChEBI" id="CHEBI:60539"/>
    </cofactor>
</comment>
<dbReference type="AlphaFoldDB" id="A0A151AUF5"/>
<evidence type="ECO:0000256" key="3">
    <source>
        <dbReference type="ARBA" id="ARBA00008747"/>
    </source>
</evidence>
<dbReference type="EMBL" id="LTBC01000014">
    <property type="protein sequence ID" value="KYH31180.1"/>
    <property type="molecule type" value="Genomic_DNA"/>
</dbReference>
<dbReference type="PANTHER" id="PTHR43105:SF10">
    <property type="entry name" value="NADH-QUINONE OXIDOREDUCTASE SUBUNIT G"/>
    <property type="match status" value="1"/>
</dbReference>
<dbReference type="InterPro" id="IPR006963">
    <property type="entry name" value="Mopterin_OxRdtase_4Fe-4S_dom"/>
</dbReference>
<dbReference type="GO" id="GO:0016491">
    <property type="term" value="F:oxidoreductase activity"/>
    <property type="evidence" value="ECO:0007669"/>
    <property type="project" value="UniProtKB-KW"/>
</dbReference>
<evidence type="ECO:0000256" key="6">
    <source>
        <dbReference type="ARBA" id="ARBA00022723"/>
    </source>
</evidence>
<comment type="cofactor">
    <cofactor evidence="2">
        <name>[4Fe-4S] cluster</name>
        <dbReference type="ChEBI" id="CHEBI:49883"/>
    </cofactor>
</comment>
<dbReference type="InterPro" id="IPR027467">
    <property type="entry name" value="MopterinOxRdtase_cofactor_BS"/>
</dbReference>
<dbReference type="EC" id="1.7.99.4" evidence="13"/>
<evidence type="ECO:0000256" key="8">
    <source>
        <dbReference type="ARBA" id="ARBA00023004"/>
    </source>
</evidence>